<name>A0AAD4GZE1_ASPNN</name>
<dbReference type="AlphaFoldDB" id="A0AAD4GZE1"/>
<feature type="region of interest" description="Disordered" evidence="1">
    <location>
        <begin position="1"/>
        <end position="29"/>
    </location>
</feature>
<protein>
    <submittedName>
        <fullName evidence="2">Uncharacterized protein</fullName>
    </submittedName>
</protein>
<evidence type="ECO:0000313" key="2">
    <source>
        <dbReference type="EMBL" id="KAF9894866.1"/>
    </source>
</evidence>
<feature type="compositionally biased region" description="Acidic residues" evidence="1">
    <location>
        <begin position="13"/>
        <end position="23"/>
    </location>
</feature>
<dbReference type="Proteomes" id="UP001194746">
    <property type="component" value="Unassembled WGS sequence"/>
</dbReference>
<proteinExistence type="predicted"/>
<reference evidence="2" key="1">
    <citation type="journal article" date="2019" name="Beilstein J. Org. Chem.">
        <title>Nanangenines: drimane sesquiterpenoids as the dominant metabolite cohort of a novel Australian fungus, Aspergillus nanangensis.</title>
        <authorList>
            <person name="Lacey H.J."/>
            <person name="Gilchrist C.L.M."/>
            <person name="Crombie A."/>
            <person name="Kalaitzis J.A."/>
            <person name="Vuong D."/>
            <person name="Rutledge P.J."/>
            <person name="Turner P."/>
            <person name="Pitt J.I."/>
            <person name="Lacey E."/>
            <person name="Chooi Y.H."/>
            <person name="Piggott A.M."/>
        </authorList>
    </citation>
    <scope>NUCLEOTIDE SEQUENCE</scope>
    <source>
        <strain evidence="2">MST-FP2251</strain>
    </source>
</reference>
<evidence type="ECO:0000313" key="3">
    <source>
        <dbReference type="Proteomes" id="UP001194746"/>
    </source>
</evidence>
<gene>
    <name evidence="2" type="ORF">FE257_004487</name>
</gene>
<keyword evidence="3" id="KW-1185">Reference proteome</keyword>
<dbReference type="EMBL" id="VCAU01000002">
    <property type="protein sequence ID" value="KAF9894866.1"/>
    <property type="molecule type" value="Genomic_DNA"/>
</dbReference>
<evidence type="ECO:0000256" key="1">
    <source>
        <dbReference type="SAM" id="MobiDB-lite"/>
    </source>
</evidence>
<organism evidence="2 3">
    <name type="scientific">Aspergillus nanangensis</name>
    <dbReference type="NCBI Taxonomy" id="2582783"/>
    <lineage>
        <taxon>Eukaryota</taxon>
        <taxon>Fungi</taxon>
        <taxon>Dikarya</taxon>
        <taxon>Ascomycota</taxon>
        <taxon>Pezizomycotina</taxon>
        <taxon>Eurotiomycetes</taxon>
        <taxon>Eurotiomycetidae</taxon>
        <taxon>Eurotiales</taxon>
        <taxon>Aspergillaceae</taxon>
        <taxon>Aspergillus</taxon>
        <taxon>Aspergillus subgen. Circumdati</taxon>
    </lineage>
</organism>
<accession>A0AAD4GZE1</accession>
<sequence length="120" mass="13992">MNTRALQPKLSEEEAERLEEEQNDPLKPSTFKYPLPVTLEHEHRFPVLLISCQGPQHARILYSCMGGDTLVIRQSKLYSFEKQITAPWDLFTRWMLSHPKKETYGQVDKTGIYSKRLSNV</sequence>
<reference evidence="2" key="2">
    <citation type="submission" date="2020-02" db="EMBL/GenBank/DDBJ databases">
        <authorList>
            <person name="Gilchrist C.L.M."/>
            <person name="Chooi Y.-H."/>
        </authorList>
    </citation>
    <scope>NUCLEOTIDE SEQUENCE</scope>
    <source>
        <strain evidence="2">MST-FP2251</strain>
    </source>
</reference>
<comment type="caution">
    <text evidence="2">The sequence shown here is derived from an EMBL/GenBank/DDBJ whole genome shotgun (WGS) entry which is preliminary data.</text>
</comment>